<dbReference type="Gene3D" id="3.40.50.1460">
    <property type="match status" value="1"/>
</dbReference>
<dbReference type="InterPro" id="IPR001309">
    <property type="entry name" value="Pept_C14_p20"/>
</dbReference>
<dbReference type="SUPFAM" id="SSF52129">
    <property type="entry name" value="Caspase-like"/>
    <property type="match status" value="1"/>
</dbReference>
<feature type="repeat" description="TPR" evidence="1">
    <location>
        <begin position="207"/>
        <end position="240"/>
    </location>
</feature>
<dbReference type="Pfam" id="PF00656">
    <property type="entry name" value="Peptidase_C14"/>
    <property type="match status" value="1"/>
</dbReference>
<dbReference type="InterPro" id="IPR052039">
    <property type="entry name" value="Caspase-related_regulators"/>
</dbReference>
<dbReference type="PROSITE" id="PS50005">
    <property type="entry name" value="TPR"/>
    <property type="match status" value="1"/>
</dbReference>
<dbReference type="InterPro" id="IPR029030">
    <property type="entry name" value="Caspase-like_dom_sf"/>
</dbReference>
<dbReference type="InterPro" id="IPR011990">
    <property type="entry name" value="TPR-like_helical_dom_sf"/>
</dbReference>
<dbReference type="RefSeq" id="WP_091852073.1">
    <property type="nucleotide sequence ID" value="NZ_FNIW01000003.1"/>
</dbReference>
<dbReference type="SUPFAM" id="SSF81901">
    <property type="entry name" value="HCP-like"/>
    <property type="match status" value="1"/>
</dbReference>
<evidence type="ECO:0000256" key="1">
    <source>
        <dbReference type="PROSITE-ProRule" id="PRU00339"/>
    </source>
</evidence>
<evidence type="ECO:0000259" key="2">
    <source>
        <dbReference type="PROSITE" id="PS50208"/>
    </source>
</evidence>
<keyword evidence="1" id="KW-0802">TPR repeat</keyword>
<dbReference type="OrthoDB" id="9812126at2"/>
<protein>
    <submittedName>
        <fullName evidence="3">Sel1 repeat-containing protein</fullName>
    </submittedName>
</protein>
<dbReference type="GO" id="GO:0006508">
    <property type="term" value="P:proteolysis"/>
    <property type="evidence" value="ECO:0007669"/>
    <property type="project" value="InterPro"/>
</dbReference>
<organism evidence="3 4">
    <name type="scientific">Prevotella communis</name>
    <dbReference type="NCBI Taxonomy" id="2913614"/>
    <lineage>
        <taxon>Bacteria</taxon>
        <taxon>Pseudomonadati</taxon>
        <taxon>Bacteroidota</taxon>
        <taxon>Bacteroidia</taxon>
        <taxon>Bacteroidales</taxon>
        <taxon>Prevotellaceae</taxon>
        <taxon>Prevotella</taxon>
    </lineage>
</organism>
<dbReference type="GO" id="GO:0004197">
    <property type="term" value="F:cysteine-type endopeptidase activity"/>
    <property type="evidence" value="ECO:0007669"/>
    <property type="project" value="InterPro"/>
</dbReference>
<dbReference type="PANTHER" id="PTHR22576:SF37">
    <property type="entry name" value="MUCOSA-ASSOCIATED LYMPHOID TISSUE LYMPHOMA TRANSLOCATION PROTEIN 1"/>
    <property type="match status" value="1"/>
</dbReference>
<proteinExistence type="predicted"/>
<dbReference type="Gene3D" id="1.25.40.10">
    <property type="entry name" value="Tetratricopeptide repeat domain"/>
    <property type="match status" value="1"/>
</dbReference>
<dbReference type="Proteomes" id="UP000199134">
    <property type="component" value="Unassembled WGS sequence"/>
</dbReference>
<reference evidence="4" key="1">
    <citation type="submission" date="2016-10" db="EMBL/GenBank/DDBJ databases">
        <authorList>
            <person name="de Groot N.N."/>
        </authorList>
    </citation>
    <scope>NUCLEOTIDE SEQUENCE [LARGE SCALE GENOMIC DNA]</scope>
    <source>
        <strain evidence="4">BP1-145</strain>
    </source>
</reference>
<dbReference type="EMBL" id="FNIW01000003">
    <property type="protein sequence ID" value="SDN81761.1"/>
    <property type="molecule type" value="Genomic_DNA"/>
</dbReference>
<dbReference type="AlphaFoldDB" id="A0A1H0EHG5"/>
<dbReference type="PROSITE" id="PS50208">
    <property type="entry name" value="CASPASE_P20"/>
    <property type="match status" value="1"/>
</dbReference>
<dbReference type="SMART" id="SM00671">
    <property type="entry name" value="SEL1"/>
    <property type="match status" value="4"/>
</dbReference>
<evidence type="ECO:0000313" key="3">
    <source>
        <dbReference type="EMBL" id="SDN81761.1"/>
    </source>
</evidence>
<comment type="caution">
    <text evidence="3">The sequence shown here is derived from an EMBL/GenBank/DDBJ whole genome shotgun (WGS) entry which is preliminary data.</text>
</comment>
<evidence type="ECO:0000313" key="4">
    <source>
        <dbReference type="Proteomes" id="UP000199134"/>
    </source>
</evidence>
<feature type="domain" description="Caspase family p20" evidence="2">
    <location>
        <begin position="295"/>
        <end position="423"/>
    </location>
</feature>
<dbReference type="PANTHER" id="PTHR22576">
    <property type="entry name" value="MUCOSA ASSOCIATED LYMPHOID TISSUE LYMPHOMA TRANSLOCATION PROTEIN 1/PARACASPASE"/>
    <property type="match status" value="1"/>
</dbReference>
<name>A0A1H0EHG5_9BACT</name>
<dbReference type="InterPro" id="IPR011600">
    <property type="entry name" value="Pept_C14_caspase"/>
</dbReference>
<dbReference type="InterPro" id="IPR006597">
    <property type="entry name" value="Sel1-like"/>
</dbReference>
<dbReference type="Pfam" id="PF08238">
    <property type="entry name" value="Sel1"/>
    <property type="match status" value="4"/>
</dbReference>
<accession>A0A1H0EHG5</accession>
<dbReference type="InterPro" id="IPR019734">
    <property type="entry name" value="TPR_rpt"/>
</dbReference>
<gene>
    <name evidence="3" type="ORF">SAMN04487900_103164</name>
</gene>
<sequence length="526" mass="59964">MNILRLFIIFLFCIFSFSEAKGQYIVKIYVSDESTNPCTNIDNAIVLIDDKEKLRTGTDGMIIHLLSSGKHKIRVSHKFYEPIEFEVEKSSFCMVELQRKSGGEGRAGYYITTDEGQTFGKIWSYTNIKSMADSLYEIGQKYYDISIEAEERKEKEINYNKAISYFTEAAELNHPIATFYINQHFYENNLREEGLQWLQKVANNGNTKAMFYLGLYHLECKNYTLALELYQKGADLNDIDCQMELAEMYEKGLGVEKDINKAMKWYRMAKGVNDDVSTQLSIPASTKPLPILPQQKRLALLIGNSDYQTGRLLCVGKDVKDMKAKLEELGFETMYCPNVELMEFLQVISRFCKKAREGEYDAMLFYFAGHGIQCQGENYLVPIGDFYDDDILVKKMYIGMNDVLNETAKTGVKTRIFILDACREQPVAFTRSISKGLVGLGNTPGVFMAYSTMAGKTAKDNGGDGNSPYIKELLEELNVPQRPINDVFENVKRRVSQKTGGKQQPSHVNDLDVSNDEIIYLNRNNK</sequence>